<dbReference type="InterPro" id="IPR023213">
    <property type="entry name" value="CAT-like_dom_sf"/>
</dbReference>
<proteinExistence type="predicted"/>
<accession>A0A178LU34</accession>
<dbReference type="AlphaFoldDB" id="A0A178LU34"/>
<name>A0A178LU34_MYCIR</name>
<protein>
    <recommendedName>
        <fullName evidence="3">Diacylglycerol O-acyltransferase</fullName>
    </recommendedName>
</protein>
<evidence type="ECO:0008006" key="3">
    <source>
        <dbReference type="Google" id="ProtNLM"/>
    </source>
</evidence>
<gene>
    <name evidence="1" type="ORF">A4X20_22035</name>
</gene>
<dbReference type="OrthoDB" id="8183309at2"/>
<dbReference type="SUPFAM" id="SSF52777">
    <property type="entry name" value="CoA-dependent acyltransferases"/>
    <property type="match status" value="1"/>
</dbReference>
<dbReference type="Proteomes" id="UP000078396">
    <property type="component" value="Unassembled WGS sequence"/>
</dbReference>
<dbReference type="EMBL" id="LWCS01000026">
    <property type="protein sequence ID" value="OAN37634.1"/>
    <property type="molecule type" value="Genomic_DNA"/>
</dbReference>
<sequence length="443" mass="47887">MLDQAFYAGHRAAGQKEIMQVVWGYDREIDLDAITRFHGNLAHGLLGRRIERSPLPFGRYRWVSDGVASELDIAAAARPRADFGEWLDECARQPLDPETGPGWRLSVCSFADGSTAVTLVMSHYVIDGIGGVVAVVMAILGDTSGQGYPPPRSRPLLRAVMEDAVGVVRDAPGVFGAMRAAVEPFKQARVRRHEGETVSPRSVAVKAVSADEPAFVPSVWIRLNMDEWEARAAALGGSGSTLATALTAKLGERLGRRRHEDGAVNMLLVVNDRKADDTRAVAVSFARFSIDPAIVTTDLRGARASIKQALKTLRDTPDASVALAPLTPFTPKWAWKAMVDSGLDDPDPPAVCSSLGEVGPVVIRPDGNPCDYAYLRGVDQLLTQRRLEQMGGQLQLFYGCGVEANKVGLHIRAYQPGAVVTRYELHELAVRALAEFGLTGVIE</sequence>
<comment type="caution">
    <text evidence="1">The sequence shown here is derived from an EMBL/GenBank/DDBJ whole genome shotgun (WGS) entry which is preliminary data.</text>
</comment>
<evidence type="ECO:0000313" key="1">
    <source>
        <dbReference type="EMBL" id="OAN37634.1"/>
    </source>
</evidence>
<organism evidence="1 2">
    <name type="scientific">Mycolicibacterium iranicum</name>
    <name type="common">Mycobacterium iranicum</name>
    <dbReference type="NCBI Taxonomy" id="912594"/>
    <lineage>
        <taxon>Bacteria</taxon>
        <taxon>Bacillati</taxon>
        <taxon>Actinomycetota</taxon>
        <taxon>Actinomycetes</taxon>
        <taxon>Mycobacteriales</taxon>
        <taxon>Mycobacteriaceae</taxon>
        <taxon>Mycolicibacterium</taxon>
    </lineage>
</organism>
<dbReference type="Gene3D" id="3.30.559.10">
    <property type="entry name" value="Chloramphenicol acetyltransferase-like domain"/>
    <property type="match status" value="1"/>
</dbReference>
<reference evidence="1 2" key="1">
    <citation type="submission" date="2016-04" db="EMBL/GenBank/DDBJ databases">
        <title>Draft Genome Sequences of Staphylococcus capitis Strain H36, S. capitis Strain H65, S. cohnii Strain H62, S. hominis Strain H69, Mycobacterium iranicum Strain H39, Plantibacter sp. Strain H53, Pseudomonas oryzihabitans Strain H72, and Microbacterium sp. Strain H83, isolated from residential settings.</title>
        <authorList>
            <person name="Lymperopoulou D."/>
            <person name="Adams R.I."/>
            <person name="Lindow S."/>
            <person name="Coil D.A."/>
            <person name="Jospin G."/>
            <person name="Eisen J.A."/>
        </authorList>
    </citation>
    <scope>NUCLEOTIDE SEQUENCE [LARGE SCALE GENOMIC DNA]</scope>
    <source>
        <strain evidence="1 2">H39</strain>
    </source>
</reference>
<evidence type="ECO:0000313" key="2">
    <source>
        <dbReference type="Proteomes" id="UP000078396"/>
    </source>
</evidence>